<accession>X8CTD1</accession>
<dbReference type="Proteomes" id="UP000020825">
    <property type="component" value="Unassembled WGS sequence"/>
</dbReference>
<protein>
    <submittedName>
        <fullName evidence="2">Uncharacterized protein</fullName>
    </submittedName>
</protein>
<organism evidence="2 3">
    <name type="scientific">Mycobacterium intracellulare 1956</name>
    <dbReference type="NCBI Taxonomy" id="1299331"/>
    <lineage>
        <taxon>Bacteria</taxon>
        <taxon>Bacillati</taxon>
        <taxon>Actinomycetota</taxon>
        <taxon>Actinomycetes</taxon>
        <taxon>Mycobacteriales</taxon>
        <taxon>Mycobacteriaceae</taxon>
        <taxon>Mycobacterium</taxon>
        <taxon>Mycobacterium avium complex (MAC)</taxon>
    </lineage>
</organism>
<gene>
    <name evidence="2" type="ORF">I550_2422</name>
</gene>
<evidence type="ECO:0000313" key="3">
    <source>
        <dbReference type="Proteomes" id="UP000020825"/>
    </source>
</evidence>
<sequence length="177" mass="18659">MSAPSAQQPQRPQIPLHAKPIAVLATQQLRDREVRRDKVVRANWVLRTLLREYGRRAVESGVFEAADDVFYLLVDELDALPADVGALVARRRAEQRRLVAVAPPTVFSGSWQPTAPSSPALAGGTPCAGSGCAAGGCAAGYGSCAPTPSTTCSPARSSSPRSPTSDTRRRSVTPPPS</sequence>
<reference evidence="2 3" key="1">
    <citation type="submission" date="2013-12" db="EMBL/GenBank/DDBJ databases">
        <authorList>
            <person name="Zelazny A."/>
            <person name="Olivier K."/>
            <person name="Holland S."/>
            <person name="Lenaerts A."/>
            <person name="Ordway D."/>
            <person name="DeGroote M.A."/>
            <person name="Parker T."/>
            <person name="Sizemore C."/>
            <person name="Tallon L.J."/>
            <person name="Sadzewicz L.K."/>
            <person name="Sengamalay N."/>
            <person name="Fraser C.M."/>
            <person name="Hine E."/>
            <person name="Shefchek K.A."/>
            <person name="Das S.P."/>
            <person name="Tettelin H."/>
        </authorList>
    </citation>
    <scope>NUCLEOTIDE SEQUENCE [LARGE SCALE GENOMIC DNA]</scope>
    <source>
        <strain evidence="2 3">1956</strain>
    </source>
</reference>
<name>X8CTD1_MYCIT</name>
<evidence type="ECO:0000256" key="1">
    <source>
        <dbReference type="SAM" id="MobiDB-lite"/>
    </source>
</evidence>
<dbReference type="PANTHER" id="PTHR43615:SF1">
    <property type="entry name" value="PPDK_N DOMAIN-CONTAINING PROTEIN"/>
    <property type="match status" value="1"/>
</dbReference>
<feature type="compositionally biased region" description="Low complexity" evidence="1">
    <location>
        <begin position="146"/>
        <end position="165"/>
    </location>
</feature>
<dbReference type="PANTHER" id="PTHR43615">
    <property type="entry name" value="PHOSPHOENOLPYRUVATE SYNTHASE-RELATED"/>
    <property type="match status" value="1"/>
</dbReference>
<evidence type="ECO:0000313" key="2">
    <source>
        <dbReference type="EMBL" id="EUA59274.1"/>
    </source>
</evidence>
<feature type="region of interest" description="Disordered" evidence="1">
    <location>
        <begin position="146"/>
        <end position="177"/>
    </location>
</feature>
<dbReference type="PATRIC" id="fig|1299331.3.peg.2353"/>
<comment type="caution">
    <text evidence="2">The sequence shown here is derived from an EMBL/GenBank/DDBJ whole genome shotgun (WGS) entry which is preliminary data.</text>
</comment>
<dbReference type="AlphaFoldDB" id="X8CTD1"/>
<dbReference type="InterPro" id="IPR051549">
    <property type="entry name" value="PEP_Utilizing_Enz"/>
</dbReference>
<proteinExistence type="predicted"/>
<dbReference type="EMBL" id="JAOG01000001">
    <property type="protein sequence ID" value="EUA59274.1"/>
    <property type="molecule type" value="Genomic_DNA"/>
</dbReference>